<dbReference type="InterPro" id="IPR036249">
    <property type="entry name" value="Thioredoxin-like_sf"/>
</dbReference>
<dbReference type="GO" id="GO:0016491">
    <property type="term" value="F:oxidoreductase activity"/>
    <property type="evidence" value="ECO:0007669"/>
    <property type="project" value="InterPro"/>
</dbReference>
<protein>
    <submittedName>
        <fullName evidence="4">Thiol-disulfide isomerase/thioredoxin</fullName>
    </submittedName>
</protein>
<dbReference type="Proteomes" id="UP000530850">
    <property type="component" value="Unassembled WGS sequence"/>
</dbReference>
<feature type="domain" description="Thioredoxin" evidence="3">
    <location>
        <begin position="108"/>
        <end position="253"/>
    </location>
</feature>
<dbReference type="AlphaFoldDB" id="A0A7W5D2F7"/>
<dbReference type="InterPro" id="IPR017937">
    <property type="entry name" value="Thioredoxin_CS"/>
</dbReference>
<accession>A0A7W5D2F7</accession>
<dbReference type="GeneID" id="93357042"/>
<dbReference type="CDD" id="cd02966">
    <property type="entry name" value="TlpA_like_family"/>
    <property type="match status" value="1"/>
</dbReference>
<feature type="compositionally biased region" description="Gly residues" evidence="1">
    <location>
        <begin position="49"/>
        <end position="69"/>
    </location>
</feature>
<evidence type="ECO:0000256" key="2">
    <source>
        <dbReference type="SAM" id="SignalP"/>
    </source>
</evidence>
<name>A0A7W5D2F7_9ACTN</name>
<dbReference type="PROSITE" id="PS51352">
    <property type="entry name" value="THIOREDOXIN_2"/>
    <property type="match status" value="1"/>
</dbReference>
<evidence type="ECO:0000313" key="4">
    <source>
        <dbReference type="EMBL" id="MBB3171667.1"/>
    </source>
</evidence>
<feature type="region of interest" description="Disordered" evidence="1">
    <location>
        <begin position="34"/>
        <end position="107"/>
    </location>
</feature>
<organism evidence="4 5">
    <name type="scientific">Parvibacter caecicola</name>
    <dbReference type="NCBI Taxonomy" id="747645"/>
    <lineage>
        <taxon>Bacteria</taxon>
        <taxon>Bacillati</taxon>
        <taxon>Actinomycetota</taxon>
        <taxon>Coriobacteriia</taxon>
        <taxon>Coriobacteriales</taxon>
        <taxon>Coriobacteriaceae</taxon>
        <taxon>Parvibacter</taxon>
    </lineage>
</organism>
<comment type="caution">
    <text evidence="4">The sequence shown here is derived from an EMBL/GenBank/DDBJ whole genome shotgun (WGS) entry which is preliminary data.</text>
</comment>
<dbReference type="InterPro" id="IPR013766">
    <property type="entry name" value="Thioredoxin_domain"/>
</dbReference>
<dbReference type="SUPFAM" id="SSF52833">
    <property type="entry name" value="Thioredoxin-like"/>
    <property type="match status" value="1"/>
</dbReference>
<dbReference type="PANTHER" id="PTHR42852:SF18">
    <property type="entry name" value="CHROMOSOME UNDETERMINED SCAFFOLD_47, WHOLE GENOME SHOTGUN SEQUENCE"/>
    <property type="match status" value="1"/>
</dbReference>
<dbReference type="InterPro" id="IPR000866">
    <property type="entry name" value="AhpC/TSA"/>
</dbReference>
<reference evidence="4 5" key="1">
    <citation type="submission" date="2020-08" db="EMBL/GenBank/DDBJ databases">
        <title>Sequencing the genomes of 1000 actinobacteria strains.</title>
        <authorList>
            <person name="Klenk H.-P."/>
        </authorList>
    </citation>
    <scope>NUCLEOTIDE SEQUENCE [LARGE SCALE GENOMIC DNA]</scope>
    <source>
        <strain evidence="4 5">DSM 22242</strain>
    </source>
</reference>
<dbReference type="PROSITE" id="PS51257">
    <property type="entry name" value="PROKAR_LIPOPROTEIN"/>
    <property type="match status" value="1"/>
</dbReference>
<dbReference type="Gene3D" id="3.40.30.10">
    <property type="entry name" value="Glutaredoxin"/>
    <property type="match status" value="1"/>
</dbReference>
<dbReference type="PANTHER" id="PTHR42852">
    <property type="entry name" value="THIOL:DISULFIDE INTERCHANGE PROTEIN DSBE"/>
    <property type="match status" value="1"/>
</dbReference>
<dbReference type="RefSeq" id="WP_123185741.1">
    <property type="nucleotide sequence ID" value="NZ_JACHYA010000004.1"/>
</dbReference>
<evidence type="ECO:0000256" key="1">
    <source>
        <dbReference type="SAM" id="MobiDB-lite"/>
    </source>
</evidence>
<feature type="compositionally biased region" description="Gly residues" evidence="1">
    <location>
        <begin position="81"/>
        <end position="95"/>
    </location>
</feature>
<dbReference type="EMBL" id="JACHYA010000004">
    <property type="protein sequence ID" value="MBB3171667.1"/>
    <property type="molecule type" value="Genomic_DNA"/>
</dbReference>
<dbReference type="GO" id="GO:0016209">
    <property type="term" value="F:antioxidant activity"/>
    <property type="evidence" value="ECO:0007669"/>
    <property type="project" value="InterPro"/>
</dbReference>
<evidence type="ECO:0000313" key="5">
    <source>
        <dbReference type="Proteomes" id="UP000530850"/>
    </source>
</evidence>
<evidence type="ECO:0000259" key="3">
    <source>
        <dbReference type="PROSITE" id="PS51352"/>
    </source>
</evidence>
<keyword evidence="4" id="KW-0413">Isomerase</keyword>
<dbReference type="InterPro" id="IPR050553">
    <property type="entry name" value="Thioredoxin_ResA/DsbE_sf"/>
</dbReference>
<gene>
    <name evidence="4" type="ORF">FHR31_001487</name>
</gene>
<feature type="chain" id="PRO_5038973918" evidence="2">
    <location>
        <begin position="22"/>
        <end position="262"/>
    </location>
</feature>
<keyword evidence="2" id="KW-0732">Signal</keyword>
<dbReference type="GO" id="GO:0016853">
    <property type="term" value="F:isomerase activity"/>
    <property type="evidence" value="ECO:0007669"/>
    <property type="project" value="UniProtKB-KW"/>
</dbReference>
<sequence length="262" mass="26656">MKKISVKLTAAFAAATMGLFAVGCSVAPAPAPADGGNGANAAAPQVPDGGQGNGQGNGNDSGQGNGQGNGSQHHEDEHHGNGNGYGNGQGNGNGQRGDSWDGTDVAQAPTVSDLGNFSATTIDGGTFTAADLASKDITVVNFWSITCPPCVAEMPDLAEIQRELPANVQLITVLLDGQSGVQEAQSILNQAGYRGVTLVPTQDSGDLISAVSDIMYMPTTVLYDSQGVALSEFVGGQMDLEDTIENAVNHQLSLMGKPAIDL</sequence>
<dbReference type="PROSITE" id="PS00194">
    <property type="entry name" value="THIOREDOXIN_1"/>
    <property type="match status" value="1"/>
</dbReference>
<feature type="signal peptide" evidence="2">
    <location>
        <begin position="1"/>
        <end position="21"/>
    </location>
</feature>
<dbReference type="Pfam" id="PF00578">
    <property type="entry name" value="AhpC-TSA"/>
    <property type="match status" value="1"/>
</dbReference>
<proteinExistence type="predicted"/>